<keyword evidence="1" id="KW-0472">Membrane</keyword>
<organism evidence="2 3">
    <name type="scientific">Neovison vison</name>
    <name type="common">American mink</name>
    <name type="synonym">Mustela vison</name>
    <dbReference type="NCBI Taxonomy" id="452646"/>
    <lineage>
        <taxon>Eukaryota</taxon>
        <taxon>Metazoa</taxon>
        <taxon>Chordata</taxon>
        <taxon>Craniata</taxon>
        <taxon>Vertebrata</taxon>
        <taxon>Euteleostomi</taxon>
        <taxon>Mammalia</taxon>
        <taxon>Eutheria</taxon>
        <taxon>Laurasiatheria</taxon>
        <taxon>Carnivora</taxon>
        <taxon>Caniformia</taxon>
        <taxon>Musteloidea</taxon>
        <taxon>Mustelidae</taxon>
        <taxon>Mustelinae</taxon>
        <taxon>Neogale</taxon>
    </lineage>
</organism>
<dbReference type="AlphaFoldDB" id="A0A8C7B329"/>
<sequence>TCRRWARTETHSFCFLNAMCHGPSTHPFFFFNPLFKLQMPKNMHMPTDTTLPQRLLPRIFFLGCSWFLPLLVQVFPPFFPP</sequence>
<proteinExistence type="predicted"/>
<keyword evidence="3" id="KW-1185">Reference proteome</keyword>
<reference evidence="2" key="1">
    <citation type="submission" date="2025-08" db="UniProtKB">
        <authorList>
            <consortium name="Ensembl"/>
        </authorList>
    </citation>
    <scope>IDENTIFICATION</scope>
</reference>
<protein>
    <submittedName>
        <fullName evidence="2">Uncharacterized protein</fullName>
    </submittedName>
</protein>
<accession>A0A8C7B329</accession>
<dbReference type="Proteomes" id="UP000694425">
    <property type="component" value="Unplaced"/>
</dbReference>
<name>A0A8C7B329_NEOVI</name>
<feature type="transmembrane region" description="Helical" evidence="1">
    <location>
        <begin position="59"/>
        <end position="79"/>
    </location>
</feature>
<evidence type="ECO:0000313" key="3">
    <source>
        <dbReference type="Proteomes" id="UP000694425"/>
    </source>
</evidence>
<dbReference type="Ensembl" id="ENSNVIT00000020755.1">
    <property type="protein sequence ID" value="ENSNVIP00000017795.1"/>
    <property type="gene ID" value="ENSNVIG00000013946.1"/>
</dbReference>
<keyword evidence="1" id="KW-0812">Transmembrane</keyword>
<evidence type="ECO:0000313" key="2">
    <source>
        <dbReference type="Ensembl" id="ENSNVIP00000017795.1"/>
    </source>
</evidence>
<reference evidence="2" key="2">
    <citation type="submission" date="2025-09" db="UniProtKB">
        <authorList>
            <consortium name="Ensembl"/>
        </authorList>
    </citation>
    <scope>IDENTIFICATION</scope>
</reference>
<evidence type="ECO:0000256" key="1">
    <source>
        <dbReference type="SAM" id="Phobius"/>
    </source>
</evidence>
<keyword evidence="1" id="KW-1133">Transmembrane helix</keyword>